<feature type="compositionally biased region" description="Polar residues" evidence="1">
    <location>
        <begin position="19"/>
        <end position="38"/>
    </location>
</feature>
<dbReference type="VEuPathDB" id="TrichDB:TRFO_02905"/>
<name>A0A1J4KWF1_9EUKA</name>
<feature type="compositionally biased region" description="Basic residues" evidence="1">
    <location>
        <begin position="85"/>
        <end position="95"/>
    </location>
</feature>
<reference evidence="2" key="1">
    <citation type="submission" date="2016-10" db="EMBL/GenBank/DDBJ databases">
        <authorList>
            <person name="Benchimol M."/>
            <person name="Almeida L.G."/>
            <person name="Vasconcelos A.T."/>
            <person name="Perreira-Neves A."/>
            <person name="Rosa I.A."/>
            <person name="Tasca T."/>
            <person name="Bogo M.R."/>
            <person name="de Souza W."/>
        </authorList>
    </citation>
    <scope>NUCLEOTIDE SEQUENCE [LARGE SCALE GENOMIC DNA]</scope>
    <source>
        <strain evidence="2">K</strain>
    </source>
</reference>
<dbReference type="AlphaFoldDB" id="A0A1J4KWF1"/>
<sequence length="95" mass="11044">MDSLDLSSLNACLNEVQANDNKTQQQDPNQTHIPTSSLLRDKDQLFEEVKQTNAKLQLDHKNKCKKCKKPEKSKGYYEKQDIKQKQLKKLKKGKK</sequence>
<dbReference type="RefSeq" id="XP_068368695.1">
    <property type="nucleotide sequence ID" value="XM_068490980.1"/>
</dbReference>
<evidence type="ECO:0000313" key="2">
    <source>
        <dbReference type="EMBL" id="OHT15559.1"/>
    </source>
</evidence>
<keyword evidence="3" id="KW-1185">Reference proteome</keyword>
<gene>
    <name evidence="2" type="ORF">TRFO_02905</name>
</gene>
<evidence type="ECO:0000313" key="3">
    <source>
        <dbReference type="Proteomes" id="UP000179807"/>
    </source>
</evidence>
<comment type="caution">
    <text evidence="2">The sequence shown here is derived from an EMBL/GenBank/DDBJ whole genome shotgun (WGS) entry which is preliminary data.</text>
</comment>
<organism evidence="2 3">
    <name type="scientific">Tritrichomonas foetus</name>
    <dbReference type="NCBI Taxonomy" id="1144522"/>
    <lineage>
        <taxon>Eukaryota</taxon>
        <taxon>Metamonada</taxon>
        <taxon>Parabasalia</taxon>
        <taxon>Tritrichomonadida</taxon>
        <taxon>Tritrichomonadidae</taxon>
        <taxon>Tritrichomonas</taxon>
    </lineage>
</organism>
<accession>A0A1J4KWF1</accession>
<dbReference type="Proteomes" id="UP000179807">
    <property type="component" value="Unassembled WGS sequence"/>
</dbReference>
<dbReference type="GeneID" id="94825684"/>
<dbReference type="EMBL" id="MLAK01000217">
    <property type="protein sequence ID" value="OHT15559.1"/>
    <property type="molecule type" value="Genomic_DNA"/>
</dbReference>
<protein>
    <submittedName>
        <fullName evidence="2">Uncharacterized protein</fullName>
    </submittedName>
</protein>
<evidence type="ECO:0000256" key="1">
    <source>
        <dbReference type="SAM" id="MobiDB-lite"/>
    </source>
</evidence>
<feature type="region of interest" description="Disordered" evidence="1">
    <location>
        <begin position="62"/>
        <end position="95"/>
    </location>
</feature>
<proteinExistence type="predicted"/>
<feature type="region of interest" description="Disordered" evidence="1">
    <location>
        <begin position="19"/>
        <end position="39"/>
    </location>
</feature>
<feature type="compositionally biased region" description="Basic and acidic residues" evidence="1">
    <location>
        <begin position="70"/>
        <end position="84"/>
    </location>
</feature>